<name>A0A1T5A6J2_9SPHI</name>
<keyword evidence="1" id="KW-0812">Transmembrane</keyword>
<dbReference type="Proteomes" id="UP000190541">
    <property type="component" value="Unassembled WGS sequence"/>
</dbReference>
<evidence type="ECO:0000313" key="2">
    <source>
        <dbReference type="EMBL" id="SKB30548.1"/>
    </source>
</evidence>
<dbReference type="AlphaFoldDB" id="A0A1T5A6J2"/>
<proteinExistence type="predicted"/>
<keyword evidence="3" id="KW-1185">Reference proteome</keyword>
<gene>
    <name evidence="2" type="ORF">SAMN05660226_00639</name>
</gene>
<dbReference type="EMBL" id="FUYS01000001">
    <property type="protein sequence ID" value="SKB30548.1"/>
    <property type="molecule type" value="Genomic_DNA"/>
</dbReference>
<accession>A0A1T5A6J2</accession>
<protein>
    <submittedName>
        <fullName evidence="2">Uncharacterized protein</fullName>
    </submittedName>
</protein>
<evidence type="ECO:0000313" key="3">
    <source>
        <dbReference type="Proteomes" id="UP000190541"/>
    </source>
</evidence>
<feature type="transmembrane region" description="Helical" evidence="1">
    <location>
        <begin position="12"/>
        <end position="33"/>
    </location>
</feature>
<keyword evidence="1" id="KW-0472">Membrane</keyword>
<evidence type="ECO:0000256" key="1">
    <source>
        <dbReference type="SAM" id="Phobius"/>
    </source>
</evidence>
<reference evidence="2 3" key="1">
    <citation type="submission" date="2017-02" db="EMBL/GenBank/DDBJ databases">
        <authorList>
            <person name="Peterson S.W."/>
        </authorList>
    </citation>
    <scope>NUCLEOTIDE SEQUENCE [LARGE SCALE GENOMIC DNA]</scope>
    <source>
        <strain evidence="2 3">DSM 22899</strain>
    </source>
</reference>
<sequence length="71" mass="8236">MAFLNHLRTYGIYFLLFFFFRTSLSLPFSAAFLRPFSGHCFAVMRGGSGAYAERIRLFPRYIPDPLRIVHG</sequence>
<organism evidence="2 3">
    <name type="scientific">Parapedobacter luteus</name>
    <dbReference type="NCBI Taxonomy" id="623280"/>
    <lineage>
        <taxon>Bacteria</taxon>
        <taxon>Pseudomonadati</taxon>
        <taxon>Bacteroidota</taxon>
        <taxon>Sphingobacteriia</taxon>
        <taxon>Sphingobacteriales</taxon>
        <taxon>Sphingobacteriaceae</taxon>
        <taxon>Parapedobacter</taxon>
    </lineage>
</organism>
<keyword evidence="1" id="KW-1133">Transmembrane helix</keyword>